<dbReference type="InParanoid" id="A0A5F9D3I6"/>
<organism evidence="2 3">
    <name type="scientific">Oryctolagus cuniculus</name>
    <name type="common">Rabbit</name>
    <dbReference type="NCBI Taxonomy" id="9986"/>
    <lineage>
        <taxon>Eukaryota</taxon>
        <taxon>Metazoa</taxon>
        <taxon>Chordata</taxon>
        <taxon>Craniata</taxon>
        <taxon>Vertebrata</taxon>
        <taxon>Euteleostomi</taxon>
        <taxon>Mammalia</taxon>
        <taxon>Eutheria</taxon>
        <taxon>Euarchontoglires</taxon>
        <taxon>Glires</taxon>
        <taxon>Lagomorpha</taxon>
        <taxon>Leporidae</taxon>
        <taxon>Oryctolagus</taxon>
    </lineage>
</organism>
<evidence type="ECO:0000313" key="3">
    <source>
        <dbReference type="Proteomes" id="UP000001811"/>
    </source>
</evidence>
<feature type="region of interest" description="Disordered" evidence="1">
    <location>
        <begin position="1"/>
        <end position="26"/>
    </location>
</feature>
<keyword evidence="3" id="KW-1185">Reference proteome</keyword>
<dbReference type="Bgee" id="ENSOCUG00000039446">
    <property type="expression patterns" value="Expressed in autopod skin and 2 other cell types or tissues"/>
</dbReference>
<accession>A0A5F9D3I6</accession>
<feature type="compositionally biased region" description="Basic and acidic residues" evidence="1">
    <location>
        <begin position="1"/>
        <end position="15"/>
    </location>
</feature>
<dbReference type="EMBL" id="AAGW02049007">
    <property type="status" value="NOT_ANNOTATED_CDS"/>
    <property type="molecule type" value="Genomic_DNA"/>
</dbReference>
<reference evidence="2" key="2">
    <citation type="submission" date="2025-08" db="UniProtKB">
        <authorList>
            <consortium name="Ensembl"/>
        </authorList>
    </citation>
    <scope>IDENTIFICATION</scope>
    <source>
        <strain evidence="2">Thorbecke</strain>
    </source>
</reference>
<dbReference type="Ensembl" id="ENSOCUT00000056337.1">
    <property type="protein sequence ID" value="ENSOCUP00000039924.1"/>
    <property type="gene ID" value="ENSOCUG00000039446.1"/>
</dbReference>
<evidence type="ECO:0000256" key="1">
    <source>
        <dbReference type="SAM" id="MobiDB-lite"/>
    </source>
</evidence>
<dbReference type="AlphaFoldDB" id="A0A5F9D3I6"/>
<reference evidence="2 3" key="1">
    <citation type="journal article" date="2011" name="Nature">
        <title>A high-resolution map of human evolutionary constraint using 29 mammals.</title>
        <authorList>
            <person name="Lindblad-Toh K."/>
            <person name="Garber M."/>
            <person name="Zuk O."/>
            <person name="Lin M.F."/>
            <person name="Parker B.J."/>
            <person name="Washietl S."/>
            <person name="Kheradpour P."/>
            <person name="Ernst J."/>
            <person name="Jordan G."/>
            <person name="Mauceli E."/>
            <person name="Ward L.D."/>
            <person name="Lowe C.B."/>
            <person name="Holloway A.K."/>
            <person name="Clamp M."/>
            <person name="Gnerre S."/>
            <person name="Alfoldi J."/>
            <person name="Beal K."/>
            <person name="Chang J."/>
            <person name="Clawson H."/>
            <person name="Cuff J."/>
            <person name="Di Palma F."/>
            <person name="Fitzgerald S."/>
            <person name="Flicek P."/>
            <person name="Guttman M."/>
            <person name="Hubisz M.J."/>
            <person name="Jaffe D.B."/>
            <person name="Jungreis I."/>
            <person name="Kent W.J."/>
            <person name="Kostka D."/>
            <person name="Lara M."/>
            <person name="Martins A.L."/>
            <person name="Massingham T."/>
            <person name="Moltke I."/>
            <person name="Raney B.J."/>
            <person name="Rasmussen M.D."/>
            <person name="Robinson J."/>
            <person name="Stark A."/>
            <person name="Vilella A.J."/>
            <person name="Wen J."/>
            <person name="Xie X."/>
            <person name="Zody M.C."/>
            <person name="Baldwin J."/>
            <person name="Bloom T."/>
            <person name="Chin C.W."/>
            <person name="Heiman D."/>
            <person name="Nicol R."/>
            <person name="Nusbaum C."/>
            <person name="Young S."/>
            <person name="Wilkinson J."/>
            <person name="Worley K.C."/>
            <person name="Kovar C.L."/>
            <person name="Muzny D.M."/>
            <person name="Gibbs R.A."/>
            <person name="Cree A."/>
            <person name="Dihn H.H."/>
            <person name="Fowler G."/>
            <person name="Jhangiani S."/>
            <person name="Joshi V."/>
            <person name="Lee S."/>
            <person name="Lewis L.R."/>
            <person name="Nazareth L.V."/>
            <person name="Okwuonu G."/>
            <person name="Santibanez J."/>
            <person name="Warren W.C."/>
            <person name="Mardis E.R."/>
            <person name="Weinstock G.M."/>
            <person name="Wilson R.K."/>
            <person name="Delehaunty K."/>
            <person name="Dooling D."/>
            <person name="Fronik C."/>
            <person name="Fulton L."/>
            <person name="Fulton B."/>
            <person name="Graves T."/>
            <person name="Minx P."/>
            <person name="Sodergren E."/>
            <person name="Birney E."/>
            <person name="Margulies E.H."/>
            <person name="Herrero J."/>
            <person name="Green E.D."/>
            <person name="Haussler D."/>
            <person name="Siepel A."/>
            <person name="Goldman N."/>
            <person name="Pollard K.S."/>
            <person name="Pedersen J.S."/>
            <person name="Lander E.S."/>
            <person name="Kellis M."/>
        </authorList>
    </citation>
    <scope>NUCLEOTIDE SEQUENCE [LARGE SCALE GENOMIC DNA]</scope>
    <source>
        <strain evidence="2 3">Thorbecke inbred</strain>
    </source>
</reference>
<protein>
    <submittedName>
        <fullName evidence="2">Uncharacterized protein</fullName>
    </submittedName>
</protein>
<evidence type="ECO:0000313" key="2">
    <source>
        <dbReference type="Ensembl" id="ENSOCUP00000039924.1"/>
    </source>
</evidence>
<dbReference type="Proteomes" id="UP000001811">
    <property type="component" value="Chromosome 20"/>
</dbReference>
<proteinExistence type="predicted"/>
<sequence>MGDGKAGEEKPEKPPRTGAAGLMDGKAPAAAFWRNQLQKLQTSQQNLQRSPSLDLPQVVRCQRKHQPYPSNLDQITLKKLF</sequence>
<dbReference type="GeneTree" id="ENSGT00860000135722"/>
<reference evidence="2" key="3">
    <citation type="submission" date="2025-09" db="UniProtKB">
        <authorList>
            <consortium name="Ensembl"/>
        </authorList>
    </citation>
    <scope>IDENTIFICATION</scope>
    <source>
        <strain evidence="2">Thorbecke</strain>
    </source>
</reference>
<name>A0A5F9D3I6_RABIT</name>